<dbReference type="Proteomes" id="UP000254346">
    <property type="component" value="Unassembled WGS sequence"/>
</dbReference>
<organism evidence="2 3">
    <name type="scientific">Salmonella enterica I</name>
    <dbReference type="NCBI Taxonomy" id="59201"/>
    <lineage>
        <taxon>Bacteria</taxon>
        <taxon>Pseudomonadati</taxon>
        <taxon>Pseudomonadota</taxon>
        <taxon>Gammaproteobacteria</taxon>
        <taxon>Enterobacterales</taxon>
        <taxon>Enterobacteriaceae</taxon>
        <taxon>Salmonella</taxon>
    </lineage>
</organism>
<name>A0A379VR42_SALET</name>
<protein>
    <submittedName>
        <fullName evidence="2">Membrane protein</fullName>
    </submittedName>
</protein>
<feature type="transmembrane region" description="Helical" evidence="1">
    <location>
        <begin position="193"/>
        <end position="213"/>
    </location>
</feature>
<feature type="transmembrane region" description="Helical" evidence="1">
    <location>
        <begin position="220"/>
        <end position="238"/>
    </location>
</feature>
<evidence type="ECO:0000256" key="1">
    <source>
        <dbReference type="SAM" id="Phobius"/>
    </source>
</evidence>
<sequence length="244" mass="28112">MYQATSNPIYKEVTVKVPTGNTKRFLGFIDIEEKIRKKEVVQEGWSDCQVDGERLNEDITRTVDKLNQDGFEVISITPVTSGNWGFKYDSGSINNGTGRGGLWLRIWLLLYRRCFNPHKGKRELIKYGVIPKNFRGFKSKLLYSPFHFLAAIISTFFIYISMQNPSGMKGGQCNILCYHALLYPYARFVYEQVVSFIMGENVFFINAIVMLMAKVITMCLCWIFSIFIAPVGLAYLYYYHSRGD</sequence>
<keyword evidence="1" id="KW-0812">Transmembrane</keyword>
<dbReference type="AlphaFoldDB" id="A0A379VR42"/>
<dbReference type="EMBL" id="UGXR01000001">
    <property type="protein sequence ID" value="SUH09227.1"/>
    <property type="molecule type" value="Genomic_DNA"/>
</dbReference>
<feature type="transmembrane region" description="Helical" evidence="1">
    <location>
        <begin position="141"/>
        <end position="160"/>
    </location>
</feature>
<keyword evidence="1" id="KW-1133">Transmembrane helix</keyword>
<accession>A0A379VR42</accession>
<keyword evidence="1" id="KW-0472">Membrane</keyword>
<gene>
    <name evidence="2" type="ORF">NCTC8256_03192</name>
</gene>
<evidence type="ECO:0000313" key="3">
    <source>
        <dbReference type="Proteomes" id="UP000254346"/>
    </source>
</evidence>
<evidence type="ECO:0000313" key="2">
    <source>
        <dbReference type="EMBL" id="SUH09227.1"/>
    </source>
</evidence>
<proteinExistence type="predicted"/>
<reference evidence="2 3" key="1">
    <citation type="submission" date="2018-06" db="EMBL/GenBank/DDBJ databases">
        <authorList>
            <consortium name="Pathogen Informatics"/>
            <person name="Doyle S."/>
        </authorList>
    </citation>
    <scope>NUCLEOTIDE SEQUENCE [LARGE SCALE GENOMIC DNA]</scope>
    <source>
        <strain evidence="2 3">NCTC8256</strain>
    </source>
</reference>